<gene>
    <name evidence="3" type="ORF">COW80_04595</name>
</gene>
<dbReference type="GO" id="GO:0004488">
    <property type="term" value="F:methylenetetrahydrofolate dehydrogenase (NADP+) activity"/>
    <property type="evidence" value="ECO:0007669"/>
    <property type="project" value="InterPro"/>
</dbReference>
<dbReference type="InterPro" id="IPR020631">
    <property type="entry name" value="THF_DH/CycHdrlase_NAD-bd_dom"/>
</dbReference>
<dbReference type="Gene3D" id="3.40.50.10860">
    <property type="entry name" value="Leucine Dehydrogenase, chain A, domain 1"/>
    <property type="match status" value="1"/>
</dbReference>
<dbReference type="EMBL" id="PCTU01000117">
    <property type="protein sequence ID" value="PIP87665.1"/>
    <property type="molecule type" value="Genomic_DNA"/>
</dbReference>
<evidence type="ECO:0000313" key="3">
    <source>
        <dbReference type="EMBL" id="PIP87665.1"/>
    </source>
</evidence>
<comment type="caution">
    <text evidence="3">The sequence shown here is derived from an EMBL/GenBank/DDBJ whole genome shotgun (WGS) entry which is preliminary data.</text>
</comment>
<proteinExistence type="predicted"/>
<reference evidence="3 4" key="1">
    <citation type="submission" date="2017-09" db="EMBL/GenBank/DDBJ databases">
        <title>Depth-based differentiation of microbial function through sediment-hosted aquifers and enrichment of novel symbionts in the deep terrestrial subsurface.</title>
        <authorList>
            <person name="Probst A.J."/>
            <person name="Ladd B."/>
            <person name="Jarett J.K."/>
            <person name="Geller-Mcgrath D.E."/>
            <person name="Sieber C.M."/>
            <person name="Emerson J.B."/>
            <person name="Anantharaman K."/>
            <person name="Thomas B.C."/>
            <person name="Malmstrom R."/>
            <person name="Stieglmeier M."/>
            <person name="Klingl A."/>
            <person name="Woyke T."/>
            <person name="Ryan C.M."/>
            <person name="Banfield J.F."/>
        </authorList>
    </citation>
    <scope>NUCLEOTIDE SEQUENCE [LARGE SCALE GENOMIC DNA]</scope>
    <source>
        <strain evidence="3">CG22_combo_CG10-13_8_21_14_all_01_47_9</strain>
    </source>
</reference>
<evidence type="ECO:0000313" key="4">
    <source>
        <dbReference type="Proteomes" id="UP000229981"/>
    </source>
</evidence>
<sequence>AARFEVQELSSKDKNLQEKVKEADVLITACGRQGLIKAVKPGAIVIDLGWPKGDVDFAAVKNIAGWITPVPGGVGPVTVICLLENLVEAVYNRL</sequence>
<dbReference type="Proteomes" id="UP000229981">
    <property type="component" value="Unassembled WGS sequence"/>
</dbReference>
<dbReference type="PANTHER" id="PTHR48099:SF5">
    <property type="entry name" value="C-1-TETRAHYDROFOLATE SYNTHASE, CYTOPLASMIC"/>
    <property type="match status" value="1"/>
</dbReference>
<feature type="domain" description="Tetrahydrofolate dehydrogenase/cyclohydrolase NAD(P)-binding" evidence="2">
    <location>
        <begin position="6"/>
        <end position="91"/>
    </location>
</feature>
<dbReference type="GO" id="GO:0005829">
    <property type="term" value="C:cytosol"/>
    <property type="evidence" value="ECO:0007669"/>
    <property type="project" value="TreeGrafter"/>
</dbReference>
<evidence type="ECO:0000256" key="1">
    <source>
        <dbReference type="ARBA" id="ARBA00012776"/>
    </source>
</evidence>
<dbReference type="InterPro" id="IPR000672">
    <property type="entry name" value="THF_DH/CycHdrlase"/>
</dbReference>
<evidence type="ECO:0000259" key="2">
    <source>
        <dbReference type="Pfam" id="PF02882"/>
    </source>
</evidence>
<protein>
    <recommendedName>
        <fullName evidence="1">methenyltetrahydrofolate cyclohydrolase</fullName>
        <ecNumber evidence="1">3.5.4.9</ecNumber>
    </recommendedName>
</protein>
<dbReference type="PANTHER" id="PTHR48099">
    <property type="entry name" value="C-1-TETRAHYDROFOLATE SYNTHASE, CYTOPLASMIC-RELATED"/>
    <property type="match status" value="1"/>
</dbReference>
<dbReference type="EC" id="3.5.4.9" evidence="1"/>
<dbReference type="Gene3D" id="3.40.50.720">
    <property type="entry name" value="NAD(P)-binding Rossmann-like Domain"/>
    <property type="match status" value="1"/>
</dbReference>
<dbReference type="AlphaFoldDB" id="A0A2H0DZQ0"/>
<dbReference type="GO" id="GO:0004477">
    <property type="term" value="F:methenyltetrahydrofolate cyclohydrolase activity"/>
    <property type="evidence" value="ECO:0007669"/>
    <property type="project" value="UniProtKB-EC"/>
</dbReference>
<dbReference type="GO" id="GO:0035999">
    <property type="term" value="P:tetrahydrofolate interconversion"/>
    <property type="evidence" value="ECO:0007669"/>
    <property type="project" value="TreeGrafter"/>
</dbReference>
<name>A0A2H0DZQ0_9BACT</name>
<organism evidence="3 4">
    <name type="scientific">Candidatus Beckwithbacteria bacterium CG22_combo_CG10-13_8_21_14_all_01_47_9</name>
    <dbReference type="NCBI Taxonomy" id="1974496"/>
    <lineage>
        <taxon>Bacteria</taxon>
        <taxon>Candidatus Beckwithiibacteriota</taxon>
    </lineage>
</organism>
<dbReference type="PRINTS" id="PR00085">
    <property type="entry name" value="THFDHDRGNASE"/>
</dbReference>
<dbReference type="Pfam" id="PF02882">
    <property type="entry name" value="THF_DHG_CYH_C"/>
    <property type="match status" value="1"/>
</dbReference>
<feature type="non-terminal residue" evidence="3">
    <location>
        <position position="1"/>
    </location>
</feature>
<accession>A0A2H0DZQ0</accession>
<dbReference type="SUPFAM" id="SSF51735">
    <property type="entry name" value="NAD(P)-binding Rossmann-fold domains"/>
    <property type="match status" value="1"/>
</dbReference>
<keyword evidence="3" id="KW-0378">Hydrolase</keyword>
<dbReference type="InterPro" id="IPR036291">
    <property type="entry name" value="NAD(P)-bd_dom_sf"/>
</dbReference>